<evidence type="ECO:0000313" key="1">
    <source>
        <dbReference type="EMBL" id="JAH41786.1"/>
    </source>
</evidence>
<proteinExistence type="predicted"/>
<name>A0A0E9SKG6_ANGAN</name>
<sequence>MRALSVGSGSRLTFLTSC</sequence>
<dbReference type="AlphaFoldDB" id="A0A0E9SKG6"/>
<dbReference type="EMBL" id="GBXM01066791">
    <property type="protein sequence ID" value="JAH41786.1"/>
    <property type="molecule type" value="Transcribed_RNA"/>
</dbReference>
<organism evidence="1">
    <name type="scientific">Anguilla anguilla</name>
    <name type="common">European freshwater eel</name>
    <name type="synonym">Muraena anguilla</name>
    <dbReference type="NCBI Taxonomy" id="7936"/>
    <lineage>
        <taxon>Eukaryota</taxon>
        <taxon>Metazoa</taxon>
        <taxon>Chordata</taxon>
        <taxon>Craniata</taxon>
        <taxon>Vertebrata</taxon>
        <taxon>Euteleostomi</taxon>
        <taxon>Actinopterygii</taxon>
        <taxon>Neopterygii</taxon>
        <taxon>Teleostei</taxon>
        <taxon>Anguilliformes</taxon>
        <taxon>Anguillidae</taxon>
        <taxon>Anguilla</taxon>
    </lineage>
</organism>
<reference evidence="1" key="2">
    <citation type="journal article" date="2015" name="Fish Shellfish Immunol.">
        <title>Early steps in the European eel (Anguilla anguilla)-Vibrio vulnificus interaction in the gills: Role of the RtxA13 toxin.</title>
        <authorList>
            <person name="Callol A."/>
            <person name="Pajuelo D."/>
            <person name="Ebbesson L."/>
            <person name="Teles M."/>
            <person name="MacKenzie S."/>
            <person name="Amaro C."/>
        </authorList>
    </citation>
    <scope>NUCLEOTIDE SEQUENCE</scope>
</reference>
<reference evidence="1" key="1">
    <citation type="submission" date="2014-11" db="EMBL/GenBank/DDBJ databases">
        <authorList>
            <person name="Amaro Gonzalez C."/>
        </authorList>
    </citation>
    <scope>NUCLEOTIDE SEQUENCE</scope>
</reference>
<accession>A0A0E9SKG6</accession>
<protein>
    <submittedName>
        <fullName evidence="1">Uncharacterized protein</fullName>
    </submittedName>
</protein>